<dbReference type="STRING" id="113226.A0A139IL14"/>
<dbReference type="EMBL" id="LFZO01000061">
    <property type="protein sequence ID" value="KXT15335.1"/>
    <property type="molecule type" value="Genomic_DNA"/>
</dbReference>
<evidence type="ECO:0000259" key="2">
    <source>
        <dbReference type="Pfam" id="PF25534"/>
    </source>
</evidence>
<dbReference type="InterPro" id="IPR057678">
    <property type="entry name" value="DUF7918"/>
</dbReference>
<sequence length="438" mass="47561">MAISTDLPGVNVTITINDQALPEHILPDLDQVARTTDRLVEAQSNQVFEIQMHADPTTNFHGSQLAFKIFVDGRYIEKPLISQVPGGWTEKSEGMHFSPGQVRKYQFMDLVAVAEHTTSLSSRSTSMRSAISRASSSMDQPMPAGLPTPPTSIGQATTSVSTAPRPRMSESRLTPTMSSDPDLPSFPRRTPNYSENDLAELGTIKIVVSHVNLATSVGFVRNSHYHGGRQVAETGKGQVSQKVGFTAPQKTAAVSHFGTTDVAGVSNPAATFIFHYRAKEAIEAFLALSKSDEDVTIKKEESEDAKVKQEPALSTSHGSGPIKEENREGVTAEREAAGLEAIPEFIERPSEEEEDRTMKQKPDTTQPLDLGSPIDNADDSSRPQNECARGEEAAGNETAELQGREGNDQVKKRKPSQDLQAIPKSIRLEAENAADDNK</sequence>
<evidence type="ECO:0000313" key="4">
    <source>
        <dbReference type="Proteomes" id="UP000073492"/>
    </source>
</evidence>
<dbReference type="Pfam" id="PF25534">
    <property type="entry name" value="DUF7918"/>
    <property type="match status" value="2"/>
</dbReference>
<keyword evidence="4" id="KW-1185">Reference proteome</keyword>
<dbReference type="Proteomes" id="UP000073492">
    <property type="component" value="Unassembled WGS sequence"/>
</dbReference>
<protein>
    <recommendedName>
        <fullName evidence="2">DUF7918 domain-containing protein</fullName>
    </recommendedName>
</protein>
<evidence type="ECO:0000313" key="3">
    <source>
        <dbReference type="EMBL" id="KXT15335.1"/>
    </source>
</evidence>
<dbReference type="PANTHER" id="PTHR36223">
    <property type="entry name" value="BETA-LACTAMASE-TYPE TRANSPEPTIDASE FOLD DOMAIN CONTAINING PROTEIN"/>
    <property type="match status" value="1"/>
</dbReference>
<feature type="region of interest" description="Disordered" evidence="1">
    <location>
        <begin position="122"/>
        <end position="191"/>
    </location>
</feature>
<comment type="caution">
    <text evidence="3">The sequence shown here is derived from an EMBL/GenBank/DDBJ whole genome shotgun (WGS) entry which is preliminary data.</text>
</comment>
<feature type="compositionally biased region" description="Basic and acidic residues" evidence="1">
    <location>
        <begin position="322"/>
        <end position="337"/>
    </location>
</feature>
<proteinExistence type="predicted"/>
<gene>
    <name evidence="3" type="ORF">AC579_2821</name>
</gene>
<dbReference type="AlphaFoldDB" id="A0A139IL14"/>
<dbReference type="OrthoDB" id="3364132at2759"/>
<feature type="compositionally biased region" description="Low complexity" evidence="1">
    <location>
        <begin position="122"/>
        <end position="138"/>
    </location>
</feature>
<evidence type="ECO:0000256" key="1">
    <source>
        <dbReference type="SAM" id="MobiDB-lite"/>
    </source>
</evidence>
<feature type="domain" description="DUF7918" evidence="2">
    <location>
        <begin position="194"/>
        <end position="287"/>
    </location>
</feature>
<dbReference type="PANTHER" id="PTHR36223:SF1">
    <property type="entry name" value="TRANSCRIPTION ELONGATION FACTOR EAF N-TERMINAL DOMAIN-CONTAINING PROTEIN"/>
    <property type="match status" value="1"/>
</dbReference>
<organism evidence="3 4">
    <name type="scientific">Pseudocercospora musae</name>
    <dbReference type="NCBI Taxonomy" id="113226"/>
    <lineage>
        <taxon>Eukaryota</taxon>
        <taxon>Fungi</taxon>
        <taxon>Dikarya</taxon>
        <taxon>Ascomycota</taxon>
        <taxon>Pezizomycotina</taxon>
        <taxon>Dothideomycetes</taxon>
        <taxon>Dothideomycetidae</taxon>
        <taxon>Mycosphaerellales</taxon>
        <taxon>Mycosphaerellaceae</taxon>
        <taxon>Pseudocercospora</taxon>
    </lineage>
</organism>
<feature type="domain" description="DUF7918" evidence="2">
    <location>
        <begin position="9"/>
        <end position="116"/>
    </location>
</feature>
<feature type="region of interest" description="Disordered" evidence="1">
    <location>
        <begin position="295"/>
        <end position="438"/>
    </location>
</feature>
<reference evidence="3 4" key="1">
    <citation type="submission" date="2015-07" db="EMBL/GenBank/DDBJ databases">
        <title>Comparative genomics of the Sigatoka disease complex on banana suggests a link between parallel evolutionary changes in Pseudocercospora fijiensis and Pseudocercospora eumusae and increased virulence on the banana host.</title>
        <authorList>
            <person name="Chang T.-C."/>
            <person name="Salvucci A."/>
            <person name="Crous P.W."/>
            <person name="Stergiopoulos I."/>
        </authorList>
    </citation>
    <scope>NUCLEOTIDE SEQUENCE [LARGE SCALE GENOMIC DNA]</scope>
    <source>
        <strain evidence="3 4">CBS 116634</strain>
    </source>
</reference>
<feature type="compositionally biased region" description="Basic and acidic residues" evidence="1">
    <location>
        <begin position="426"/>
        <end position="438"/>
    </location>
</feature>
<name>A0A139IL14_9PEZI</name>
<feature type="compositionally biased region" description="Polar residues" evidence="1">
    <location>
        <begin position="151"/>
        <end position="162"/>
    </location>
</feature>
<feature type="compositionally biased region" description="Basic and acidic residues" evidence="1">
    <location>
        <begin position="295"/>
        <end position="309"/>
    </location>
</feature>
<accession>A0A139IL14</accession>